<dbReference type="SUPFAM" id="SSF47413">
    <property type="entry name" value="lambda repressor-like DNA-binding domains"/>
    <property type="match status" value="1"/>
</dbReference>
<evidence type="ECO:0000313" key="6">
    <source>
        <dbReference type="Proteomes" id="UP000612855"/>
    </source>
</evidence>
<dbReference type="Pfam" id="PF01381">
    <property type="entry name" value="HTH_3"/>
    <property type="match status" value="1"/>
</dbReference>
<dbReference type="RefSeq" id="WP_229737796.1">
    <property type="nucleotide sequence ID" value="NZ_BMFJ01000006.1"/>
</dbReference>
<accession>A0A917AH88</accession>
<evidence type="ECO:0000313" key="5">
    <source>
        <dbReference type="EMBL" id="GGE52765.1"/>
    </source>
</evidence>
<keyword evidence="1" id="KW-0805">Transcription regulation</keyword>
<keyword evidence="2" id="KW-0238">DNA-binding</keyword>
<gene>
    <name evidence="5" type="ORF">GCM10011360_44560</name>
</gene>
<name>A0A917AH88_9RHOB</name>
<protein>
    <submittedName>
        <fullName evidence="5">Transcriptional regulator</fullName>
    </submittedName>
</protein>
<proteinExistence type="predicted"/>
<dbReference type="AlphaFoldDB" id="A0A917AH88"/>
<dbReference type="InterPro" id="IPR010982">
    <property type="entry name" value="Lambda_DNA-bd_dom_sf"/>
</dbReference>
<dbReference type="SMART" id="SM00530">
    <property type="entry name" value="HTH_XRE"/>
    <property type="match status" value="1"/>
</dbReference>
<dbReference type="InterPro" id="IPR001387">
    <property type="entry name" value="Cro/C1-type_HTH"/>
</dbReference>
<dbReference type="PANTHER" id="PTHR46797">
    <property type="entry name" value="HTH-TYPE TRANSCRIPTIONAL REGULATOR"/>
    <property type="match status" value="1"/>
</dbReference>
<sequence length="81" mass="9182">MHRARFAGMNLRDRVALNIQELRRARGLSQEELAHRAEVSRGHMGKVENAKFAASLDLLERIAKALNVDPEELFAKRKSVS</sequence>
<organism evidence="5 6">
    <name type="scientific">Primorskyibacter flagellatus</name>
    <dbReference type="NCBI Taxonomy" id="1387277"/>
    <lineage>
        <taxon>Bacteria</taxon>
        <taxon>Pseudomonadati</taxon>
        <taxon>Pseudomonadota</taxon>
        <taxon>Alphaproteobacteria</taxon>
        <taxon>Rhodobacterales</taxon>
        <taxon>Roseobacteraceae</taxon>
        <taxon>Primorskyibacter</taxon>
    </lineage>
</organism>
<reference evidence="6" key="1">
    <citation type="journal article" date="2019" name="Int. J. Syst. Evol. Microbiol.">
        <title>The Global Catalogue of Microorganisms (GCM) 10K type strain sequencing project: providing services to taxonomists for standard genome sequencing and annotation.</title>
        <authorList>
            <consortium name="The Broad Institute Genomics Platform"/>
            <consortium name="The Broad Institute Genome Sequencing Center for Infectious Disease"/>
            <person name="Wu L."/>
            <person name="Ma J."/>
        </authorList>
    </citation>
    <scope>NUCLEOTIDE SEQUENCE [LARGE SCALE GENOMIC DNA]</scope>
    <source>
        <strain evidence="6">CGMCC 1.12664</strain>
    </source>
</reference>
<dbReference type="PROSITE" id="PS50943">
    <property type="entry name" value="HTH_CROC1"/>
    <property type="match status" value="1"/>
</dbReference>
<dbReference type="Proteomes" id="UP000612855">
    <property type="component" value="Unassembled WGS sequence"/>
</dbReference>
<evidence type="ECO:0000256" key="2">
    <source>
        <dbReference type="ARBA" id="ARBA00023125"/>
    </source>
</evidence>
<evidence type="ECO:0000256" key="1">
    <source>
        <dbReference type="ARBA" id="ARBA00023015"/>
    </source>
</evidence>
<dbReference type="GO" id="GO:0003700">
    <property type="term" value="F:DNA-binding transcription factor activity"/>
    <property type="evidence" value="ECO:0007669"/>
    <property type="project" value="TreeGrafter"/>
</dbReference>
<dbReference type="InterPro" id="IPR050807">
    <property type="entry name" value="TransReg_Diox_bact_type"/>
</dbReference>
<feature type="domain" description="HTH cro/C1-type" evidence="4">
    <location>
        <begin position="19"/>
        <end position="73"/>
    </location>
</feature>
<keyword evidence="6" id="KW-1185">Reference proteome</keyword>
<comment type="caution">
    <text evidence="5">The sequence shown here is derived from an EMBL/GenBank/DDBJ whole genome shotgun (WGS) entry which is preliminary data.</text>
</comment>
<dbReference type="GO" id="GO:0005829">
    <property type="term" value="C:cytosol"/>
    <property type="evidence" value="ECO:0007669"/>
    <property type="project" value="TreeGrafter"/>
</dbReference>
<dbReference type="Gene3D" id="1.10.260.40">
    <property type="entry name" value="lambda repressor-like DNA-binding domains"/>
    <property type="match status" value="1"/>
</dbReference>
<dbReference type="PANTHER" id="PTHR46797:SF23">
    <property type="entry name" value="HTH-TYPE TRANSCRIPTIONAL REGULATOR SUTR"/>
    <property type="match status" value="1"/>
</dbReference>
<evidence type="ECO:0000259" key="4">
    <source>
        <dbReference type="PROSITE" id="PS50943"/>
    </source>
</evidence>
<keyword evidence="3" id="KW-0804">Transcription</keyword>
<evidence type="ECO:0000256" key="3">
    <source>
        <dbReference type="ARBA" id="ARBA00023163"/>
    </source>
</evidence>
<dbReference type="EMBL" id="BMFJ01000006">
    <property type="protein sequence ID" value="GGE52765.1"/>
    <property type="molecule type" value="Genomic_DNA"/>
</dbReference>
<dbReference type="CDD" id="cd00093">
    <property type="entry name" value="HTH_XRE"/>
    <property type="match status" value="1"/>
</dbReference>
<dbReference type="GO" id="GO:0003677">
    <property type="term" value="F:DNA binding"/>
    <property type="evidence" value="ECO:0007669"/>
    <property type="project" value="UniProtKB-KW"/>
</dbReference>